<evidence type="ECO:0000256" key="3">
    <source>
        <dbReference type="PIRSR" id="PIRSR600101-2"/>
    </source>
</evidence>
<dbReference type="EMBL" id="ABJB010817373">
    <property type="status" value="NOT_ANNOTATED_CDS"/>
    <property type="molecule type" value="Genomic_DNA"/>
</dbReference>
<dbReference type="Pfam" id="PF01019">
    <property type="entry name" value="G_glu_transpept"/>
    <property type="match status" value="1"/>
</dbReference>
<dbReference type="PANTHER" id="PTHR11686:SF9">
    <property type="entry name" value="RE13973P"/>
    <property type="match status" value="1"/>
</dbReference>
<keyword evidence="1" id="KW-1202">Platelet aggregation activating toxin</keyword>
<dbReference type="InterPro" id="IPR029055">
    <property type="entry name" value="Ntn_hydrolases_N"/>
</dbReference>
<reference evidence="4 6" key="1">
    <citation type="submission" date="2008-03" db="EMBL/GenBank/DDBJ databases">
        <title>Annotation of Ixodes scapularis.</title>
        <authorList>
            <consortium name="Ixodes scapularis Genome Project Consortium"/>
            <person name="Caler E."/>
            <person name="Hannick L.I."/>
            <person name="Bidwell S."/>
            <person name="Joardar V."/>
            <person name="Thiagarajan M."/>
            <person name="Amedeo P."/>
            <person name="Galinsky K.J."/>
            <person name="Schobel S."/>
            <person name="Inman J."/>
            <person name="Hostetler J."/>
            <person name="Miller J."/>
            <person name="Hammond M."/>
            <person name="Megy K."/>
            <person name="Lawson D."/>
            <person name="Kodira C."/>
            <person name="Sutton G."/>
            <person name="Meyer J."/>
            <person name="Hill C.A."/>
            <person name="Birren B."/>
            <person name="Nene V."/>
            <person name="Collins F."/>
            <person name="Alarcon-Chaidez F."/>
            <person name="Wikel S."/>
            <person name="Strausberg R."/>
        </authorList>
    </citation>
    <scope>NUCLEOTIDE SEQUENCE [LARGE SCALE GENOMIC DNA]</scope>
    <source>
        <strain evidence="6">Wikel</strain>
        <strain evidence="4">Wikel colony</strain>
    </source>
</reference>
<dbReference type="AlphaFoldDB" id="B7PAQ0"/>
<dbReference type="PaxDb" id="6945-B7PAQ0"/>
<keyword evidence="1" id="KW-0800">Toxin</keyword>
<dbReference type="NCBIfam" id="TIGR00066">
    <property type="entry name" value="g_glut_trans"/>
    <property type="match status" value="1"/>
</dbReference>
<reference evidence="5" key="2">
    <citation type="submission" date="2020-05" db="UniProtKB">
        <authorList>
            <consortium name="EnsemblMetazoa"/>
        </authorList>
    </citation>
    <scope>IDENTIFICATION</scope>
    <source>
        <strain evidence="5">wikel</strain>
    </source>
</reference>
<keyword evidence="6" id="KW-1185">Reference proteome</keyword>
<dbReference type="EMBL" id="ABJB010080800">
    <property type="status" value="NOT_ANNOTATED_CDS"/>
    <property type="molecule type" value="Genomic_DNA"/>
</dbReference>
<dbReference type="HOGENOM" id="CLU_014813_4_2_1"/>
<dbReference type="GO" id="GO:0006751">
    <property type="term" value="P:glutathione catabolic process"/>
    <property type="evidence" value="ECO:0000318"/>
    <property type="project" value="GO_Central"/>
</dbReference>
<dbReference type="Gene3D" id="3.60.20.40">
    <property type="match status" value="1"/>
</dbReference>
<accession>B7PAQ0</accession>
<dbReference type="InParanoid" id="B7PAQ0"/>
<dbReference type="Proteomes" id="UP000001555">
    <property type="component" value="Unassembled WGS sequence"/>
</dbReference>
<dbReference type="GO" id="GO:0103068">
    <property type="term" value="F:leukotriene C4 gamma-glutamyl transferase activity"/>
    <property type="evidence" value="ECO:0007669"/>
    <property type="project" value="UniProtKB-EC"/>
</dbReference>
<evidence type="ECO:0000256" key="1">
    <source>
        <dbReference type="ARBA" id="ARBA00084097"/>
    </source>
</evidence>
<feature type="binding site" evidence="3">
    <location>
        <position position="63"/>
    </location>
    <ligand>
        <name>L-glutamate</name>
        <dbReference type="ChEBI" id="CHEBI:29985"/>
    </ligand>
</feature>
<sequence>MVVLSRCLARRRIQLKGGTIADAAVATMLCMGVVLPHSMGIGGGFVATVYKRDTQKARSLIARETAPAAASKDMFTADKKLARVGGLAAAVPGELRGYEVLLQRMGSNLPWAALFEDAIRLARDGFPVGAHLANALREEKDVVYSHANMRSTFWSPYANDTLNEGELLVQKDLASTLEAIANNGPDYFYKGEFAEKLVQEIRANGGSMIRQDLETYKPIWSQPVQANFKDGRVLYSVPPPGSGAVLAYIMGIMDAFRDKASDTLQDDGLTLHRFAEACKFAYAKRALLGDPKFVPVDRLLSQLTSREYAEATRRMIDDRKTFDSRAHYTGETGFPVDHGTAHASFLGANGDAIAITSSVNYYFGSSVRTSSGVVLNNQMDDFSIPGSPNMYGVAPSEANFVVAGKRPMSSMSPLVVVGPTGDVDLVIGGTGGAKITSGVALVSMRNLWQGNSIKEAIDYPRLHHQFLPNRVDVETQFPKVYRRQLEERGHQTFVPKGRFSIIMAITRRNGRVFANSDFRKGGTVDGQ</sequence>
<dbReference type="InterPro" id="IPR000101">
    <property type="entry name" value="GGT_peptidase"/>
</dbReference>
<dbReference type="EMBL" id="ABJB010807102">
    <property type="status" value="NOT_ANNOTATED_CDS"/>
    <property type="molecule type" value="Genomic_DNA"/>
</dbReference>
<evidence type="ECO:0000313" key="4">
    <source>
        <dbReference type="EMBL" id="EEC03672.1"/>
    </source>
</evidence>
<feature type="binding site" evidence="3">
    <location>
        <position position="381"/>
    </location>
    <ligand>
        <name>L-glutamate</name>
        <dbReference type="ChEBI" id="CHEBI:29985"/>
    </ligand>
</feature>
<dbReference type="EMBL" id="ABJB011082503">
    <property type="status" value="NOT_ANNOTATED_CDS"/>
    <property type="molecule type" value="Genomic_DNA"/>
</dbReference>
<protein>
    <submittedName>
        <fullName evidence="4 5">Gamma-glutamyltransferase, putative</fullName>
        <ecNumber evidence="4">2.3.2.2</ecNumber>
    </submittedName>
</protein>
<dbReference type="EC" id="2.3.2.2" evidence="4"/>
<dbReference type="GO" id="GO:0036374">
    <property type="term" value="F:glutathione hydrolase activity"/>
    <property type="evidence" value="ECO:0000318"/>
    <property type="project" value="GO_Central"/>
</dbReference>
<dbReference type="VEuPathDB" id="VectorBase:ISCI003297"/>
<feature type="binding site" evidence="3">
    <location>
        <position position="432"/>
    </location>
    <ligand>
        <name>L-glutamate</name>
        <dbReference type="ChEBI" id="CHEBI:29985"/>
    </ligand>
</feature>
<dbReference type="SUPFAM" id="SSF56235">
    <property type="entry name" value="N-terminal nucleophile aminohydrolases (Ntn hydrolases)"/>
    <property type="match status" value="1"/>
</dbReference>
<dbReference type="EMBL" id="ABJB010192305">
    <property type="status" value="NOT_ANNOTATED_CDS"/>
    <property type="molecule type" value="Genomic_DNA"/>
</dbReference>
<dbReference type="PRINTS" id="PR01210">
    <property type="entry name" value="GGTRANSPTASE"/>
</dbReference>
<dbReference type="EMBL" id="ABJB010149996">
    <property type="status" value="NOT_ANNOTATED_CDS"/>
    <property type="molecule type" value="Genomic_DNA"/>
</dbReference>
<dbReference type="OrthoDB" id="1081007at2759"/>
<dbReference type="InterPro" id="IPR043137">
    <property type="entry name" value="GGT_ssub_C"/>
</dbReference>
<organism>
    <name type="scientific">Ixodes scapularis</name>
    <name type="common">Black-legged tick</name>
    <name type="synonym">Deer tick</name>
    <dbReference type="NCBI Taxonomy" id="6945"/>
    <lineage>
        <taxon>Eukaryota</taxon>
        <taxon>Metazoa</taxon>
        <taxon>Ecdysozoa</taxon>
        <taxon>Arthropoda</taxon>
        <taxon>Chelicerata</taxon>
        <taxon>Arachnida</taxon>
        <taxon>Acari</taxon>
        <taxon>Parasitiformes</taxon>
        <taxon>Ixodida</taxon>
        <taxon>Ixodoidea</taxon>
        <taxon>Ixodidae</taxon>
        <taxon>Ixodinae</taxon>
        <taxon>Ixodes</taxon>
    </lineage>
</organism>
<dbReference type="PANTHER" id="PTHR11686">
    <property type="entry name" value="GAMMA GLUTAMYL TRANSPEPTIDASE"/>
    <property type="match status" value="1"/>
</dbReference>
<name>B7PAQ0_IXOSC</name>
<gene>
    <name evidence="5" type="primary">8027089</name>
    <name evidence="4" type="ORF">IscW_ISCW003297</name>
</gene>
<evidence type="ECO:0000256" key="2">
    <source>
        <dbReference type="PIRSR" id="PIRSR600101-1"/>
    </source>
</evidence>
<dbReference type="EMBL" id="DS672443">
    <property type="protein sequence ID" value="EEC03672.1"/>
    <property type="molecule type" value="Genomic_DNA"/>
</dbReference>
<dbReference type="EMBL" id="ABJB010630207">
    <property type="status" value="NOT_ANNOTATED_CDS"/>
    <property type="molecule type" value="Genomic_DNA"/>
</dbReference>
<keyword evidence="1" id="KW-1199">Hemostasis impairing toxin</keyword>
<dbReference type="FunFam" id="3.60.20.40:FF:000001">
    <property type="entry name" value="Gamma-glutamyltranspeptidase 1"/>
    <property type="match status" value="1"/>
</dbReference>
<dbReference type="EnsemblMetazoa" id="ISCW003297-RA">
    <property type="protein sequence ID" value="ISCW003297-PA"/>
    <property type="gene ID" value="ISCW003297"/>
</dbReference>
<dbReference type="InterPro" id="IPR043138">
    <property type="entry name" value="GGT_lsub"/>
</dbReference>
<dbReference type="GO" id="GO:0005886">
    <property type="term" value="C:plasma membrane"/>
    <property type="evidence" value="ECO:0000318"/>
    <property type="project" value="GO_Central"/>
</dbReference>
<proteinExistence type="predicted"/>
<dbReference type="STRING" id="6945.B7PAQ0"/>
<dbReference type="FunCoup" id="B7PAQ0">
    <property type="interactions" value="106"/>
</dbReference>
<feature type="binding site" evidence="3">
    <location>
        <begin position="409"/>
        <end position="410"/>
    </location>
    <ligand>
        <name>L-glutamate</name>
        <dbReference type="ChEBI" id="CHEBI:29985"/>
    </ligand>
</feature>
<dbReference type="VEuPathDB" id="VectorBase:ISCW003297"/>
<evidence type="ECO:0000313" key="5">
    <source>
        <dbReference type="EnsemblMetazoa" id="ISCW003297-PA"/>
    </source>
</evidence>
<dbReference type="VEuPathDB" id="VectorBase:ISCP_002171"/>
<feature type="active site" description="Nucleophile" evidence="2">
    <location>
        <position position="340"/>
    </location>
</feature>
<feature type="binding site" evidence="3">
    <location>
        <begin position="358"/>
        <end position="360"/>
    </location>
    <ligand>
        <name>L-glutamate</name>
        <dbReference type="ChEBI" id="CHEBI:29985"/>
    </ligand>
</feature>
<dbReference type="EMBL" id="ABJB010177078">
    <property type="status" value="NOT_ANNOTATED_CDS"/>
    <property type="molecule type" value="Genomic_DNA"/>
</dbReference>
<evidence type="ECO:0000313" key="6">
    <source>
        <dbReference type="Proteomes" id="UP000001555"/>
    </source>
</evidence>
<dbReference type="EMBL" id="ABJB010196341">
    <property type="status" value="NOT_ANNOTATED_CDS"/>
    <property type="molecule type" value="Genomic_DNA"/>
</dbReference>
<dbReference type="FunFam" id="1.10.246.130:FF:000001">
    <property type="entry name" value="Gamma-glutamyltransferase 5 isoform 1"/>
    <property type="match status" value="1"/>
</dbReference>
<dbReference type="Gene3D" id="1.10.246.130">
    <property type="match status" value="1"/>
</dbReference>
<dbReference type="EMBL" id="ABJB010220629">
    <property type="status" value="NOT_ANNOTATED_CDS"/>
    <property type="molecule type" value="Genomic_DNA"/>
</dbReference>
<keyword evidence="4" id="KW-0012">Acyltransferase</keyword>
<keyword evidence="4" id="KW-0808">Transferase</keyword>